<dbReference type="PANTHER" id="PTHR10742">
    <property type="entry name" value="FLAVIN MONOAMINE OXIDASE"/>
    <property type="match status" value="1"/>
</dbReference>
<comment type="pathway">
    <text evidence="2">Plant hormone metabolism; auxin biosynthesis.</text>
</comment>
<dbReference type="PROSITE" id="PS51318">
    <property type="entry name" value="TAT"/>
    <property type="match status" value="1"/>
</dbReference>
<evidence type="ECO:0000256" key="7">
    <source>
        <dbReference type="ARBA" id="ARBA00023070"/>
    </source>
</evidence>
<dbReference type="SUPFAM" id="SSF51905">
    <property type="entry name" value="FAD/NAD(P)-binding domain"/>
    <property type="match status" value="1"/>
</dbReference>
<evidence type="ECO:0000313" key="12">
    <source>
        <dbReference type="Proteomes" id="UP001238496"/>
    </source>
</evidence>
<dbReference type="Pfam" id="PF01593">
    <property type="entry name" value="Amino_oxidase"/>
    <property type="match status" value="1"/>
</dbReference>
<keyword evidence="6" id="KW-0560">Oxidoreductase</keyword>
<dbReference type="RefSeq" id="WP_307372059.1">
    <property type="nucleotide sequence ID" value="NZ_JAUSUW010000005.1"/>
</dbReference>
<feature type="domain" description="Amine oxidase" evidence="10">
    <location>
        <begin position="60"/>
        <end position="465"/>
    </location>
</feature>
<feature type="chain" id="PRO_5047335836" description="Tryptophan 2-monooxygenase" evidence="9">
    <location>
        <begin position="22"/>
        <end position="470"/>
    </location>
</feature>
<dbReference type="SUPFAM" id="SSF54373">
    <property type="entry name" value="FAD-linked reductases, C-terminal domain"/>
    <property type="match status" value="1"/>
</dbReference>
<name>A0ABU0G6D0_9HYPH</name>
<proteinExistence type="inferred from homology"/>
<gene>
    <name evidence="11" type="ORF">J2045_001930</name>
</gene>
<reference evidence="11 12" key="1">
    <citation type="submission" date="2023-07" db="EMBL/GenBank/DDBJ databases">
        <title>Genomic Encyclopedia of Type Strains, Phase IV (KMG-IV): sequencing the most valuable type-strain genomes for metagenomic binning, comparative biology and taxonomic classification.</title>
        <authorList>
            <person name="Goeker M."/>
        </authorList>
    </citation>
    <scope>NUCLEOTIDE SEQUENCE [LARGE SCALE GENOMIC DNA]</scope>
    <source>
        <strain evidence="11 12">DSM 1111</strain>
    </source>
</reference>
<dbReference type="PRINTS" id="PR00757">
    <property type="entry name" value="AMINEOXDASEF"/>
</dbReference>
<evidence type="ECO:0000313" key="11">
    <source>
        <dbReference type="EMBL" id="MDQ0420903.1"/>
    </source>
</evidence>
<comment type="catalytic activity">
    <reaction evidence="8">
        <text>L-tryptophan + O2 = indole-3-acetamide + CO2 + H2O</text>
        <dbReference type="Rhea" id="RHEA:16165"/>
        <dbReference type="ChEBI" id="CHEBI:15377"/>
        <dbReference type="ChEBI" id="CHEBI:15379"/>
        <dbReference type="ChEBI" id="CHEBI:16031"/>
        <dbReference type="ChEBI" id="CHEBI:16526"/>
        <dbReference type="ChEBI" id="CHEBI:57912"/>
        <dbReference type="EC" id="1.13.12.3"/>
    </reaction>
</comment>
<accession>A0ABU0G6D0</accession>
<dbReference type="InterPro" id="IPR001613">
    <property type="entry name" value="Flavin_amine_oxidase"/>
</dbReference>
<dbReference type="InterPro" id="IPR050281">
    <property type="entry name" value="Flavin_monoamine_oxidase"/>
</dbReference>
<evidence type="ECO:0000256" key="3">
    <source>
        <dbReference type="ARBA" id="ARBA00005833"/>
    </source>
</evidence>
<dbReference type="PANTHER" id="PTHR10742:SF410">
    <property type="entry name" value="LYSINE-SPECIFIC HISTONE DEMETHYLASE 2"/>
    <property type="match status" value="1"/>
</dbReference>
<dbReference type="Gene3D" id="3.50.50.60">
    <property type="entry name" value="FAD/NAD(P)-binding domain"/>
    <property type="match status" value="1"/>
</dbReference>
<organism evidence="11 12">
    <name type="scientific">Peteryoungia aggregata LMG 23059</name>
    <dbReference type="NCBI Taxonomy" id="1368425"/>
    <lineage>
        <taxon>Bacteria</taxon>
        <taxon>Pseudomonadati</taxon>
        <taxon>Pseudomonadota</taxon>
        <taxon>Alphaproteobacteria</taxon>
        <taxon>Hyphomicrobiales</taxon>
        <taxon>Rhizobiaceae</taxon>
        <taxon>Peteryoungia</taxon>
    </lineage>
</organism>
<evidence type="ECO:0000256" key="9">
    <source>
        <dbReference type="SAM" id="SignalP"/>
    </source>
</evidence>
<evidence type="ECO:0000256" key="5">
    <source>
        <dbReference type="ARBA" id="ARBA00017871"/>
    </source>
</evidence>
<comment type="caution">
    <text evidence="11">The sequence shown here is derived from an EMBL/GenBank/DDBJ whole genome shotgun (WGS) entry which is preliminary data.</text>
</comment>
<keyword evidence="7" id="KW-0073">Auxin biosynthesis</keyword>
<sequence length="470" mass="49579">MRPDLHRRRLLLLLAASTLSAAPLARRARAEAARPALSETQAAVSGAGKGLKVVVVGAGMAGLQAAVALVEAGAEVIILEARDRIGGRIFTDRSLGVPVEQGANFIHGFNGNPVAALASKAGGMPFFVDEEQSTVLLSGGEEPEDFEIDDLWEEIERIEEKAAEEADGDATLSLLDIIELLDPALLQEPIGNWGLTDMWENELGAPLKAISALHFDAGEVYPGPDAVLLQGYDLLPRHLADGLDIRLGEAVRHIRHAGDAVTVETATARFEADHSVVAVPLGVLKAGTISFDPPLPPEHQAAIAAIGFGNLAKVSVLFDAAFWPDDLHYLGYAGKERGRFADMLNLVPIHDAPVLTLMASGDYAARVDAMDEAALNADVTAVLRDMFGQAAPAPKAITRHAWSTDPLALGTYSYPAVGARPGDHDVLAGPASDRLLLAGEHTSRDHFGTVHGALESGQRAAAAVLKRSRG</sequence>
<dbReference type="Gene3D" id="3.90.660.10">
    <property type="match status" value="1"/>
</dbReference>
<keyword evidence="12" id="KW-1185">Reference proteome</keyword>
<evidence type="ECO:0000259" key="10">
    <source>
        <dbReference type="Pfam" id="PF01593"/>
    </source>
</evidence>
<keyword evidence="9" id="KW-0732">Signal</keyword>
<dbReference type="InterPro" id="IPR006311">
    <property type="entry name" value="TAT_signal"/>
</dbReference>
<evidence type="ECO:0000256" key="6">
    <source>
        <dbReference type="ARBA" id="ARBA00023002"/>
    </source>
</evidence>
<comment type="cofactor">
    <cofactor evidence="1">
        <name>FAD</name>
        <dbReference type="ChEBI" id="CHEBI:57692"/>
    </cofactor>
</comment>
<dbReference type="EC" id="1.13.12.3" evidence="4"/>
<evidence type="ECO:0000256" key="1">
    <source>
        <dbReference type="ARBA" id="ARBA00001974"/>
    </source>
</evidence>
<evidence type="ECO:0000256" key="4">
    <source>
        <dbReference type="ARBA" id="ARBA00012535"/>
    </source>
</evidence>
<feature type="signal peptide" evidence="9">
    <location>
        <begin position="1"/>
        <end position="21"/>
    </location>
</feature>
<dbReference type="InterPro" id="IPR002937">
    <property type="entry name" value="Amino_oxidase"/>
</dbReference>
<comment type="similarity">
    <text evidence="3">Belongs to the tryptophan 2-monooxygenase family.</text>
</comment>
<dbReference type="EMBL" id="JAUSUW010000005">
    <property type="protein sequence ID" value="MDQ0420903.1"/>
    <property type="molecule type" value="Genomic_DNA"/>
</dbReference>
<dbReference type="Proteomes" id="UP001238496">
    <property type="component" value="Unassembled WGS sequence"/>
</dbReference>
<evidence type="ECO:0000256" key="8">
    <source>
        <dbReference type="ARBA" id="ARBA00047321"/>
    </source>
</evidence>
<protein>
    <recommendedName>
        <fullName evidence="5">Tryptophan 2-monooxygenase</fullName>
        <ecNumber evidence="4">1.13.12.3</ecNumber>
    </recommendedName>
</protein>
<evidence type="ECO:0000256" key="2">
    <source>
        <dbReference type="ARBA" id="ARBA00004814"/>
    </source>
</evidence>
<dbReference type="InterPro" id="IPR036188">
    <property type="entry name" value="FAD/NAD-bd_sf"/>
</dbReference>